<sequence length="43" mass="4739">MTSTVEKDYDGVFLPGTEATVYNVIRQSTTSYTMGYPKTTATL</sequence>
<evidence type="ECO:0000313" key="2">
    <source>
        <dbReference type="EMBL" id="CAF4444966.1"/>
    </source>
</evidence>
<dbReference type="Proteomes" id="UP000663829">
    <property type="component" value="Unassembled WGS sequence"/>
</dbReference>
<feature type="non-terminal residue" evidence="1">
    <location>
        <position position="1"/>
    </location>
</feature>
<reference evidence="1" key="1">
    <citation type="submission" date="2021-02" db="EMBL/GenBank/DDBJ databases">
        <authorList>
            <person name="Nowell W R."/>
        </authorList>
    </citation>
    <scope>NUCLEOTIDE SEQUENCE</scope>
</reference>
<evidence type="ECO:0000313" key="1">
    <source>
        <dbReference type="EMBL" id="CAF1578534.1"/>
    </source>
</evidence>
<gene>
    <name evidence="1" type="ORF">GPM918_LOCUS40924</name>
    <name evidence="2" type="ORF">SRO942_LOCUS41915</name>
</gene>
<organism evidence="1 3">
    <name type="scientific">Didymodactylos carnosus</name>
    <dbReference type="NCBI Taxonomy" id="1234261"/>
    <lineage>
        <taxon>Eukaryota</taxon>
        <taxon>Metazoa</taxon>
        <taxon>Spiralia</taxon>
        <taxon>Gnathifera</taxon>
        <taxon>Rotifera</taxon>
        <taxon>Eurotatoria</taxon>
        <taxon>Bdelloidea</taxon>
        <taxon>Philodinida</taxon>
        <taxon>Philodinidae</taxon>
        <taxon>Didymodactylos</taxon>
    </lineage>
</organism>
<accession>A0A815Z4H7</accession>
<dbReference type="EMBL" id="CAJNOQ010031178">
    <property type="protein sequence ID" value="CAF1578534.1"/>
    <property type="molecule type" value="Genomic_DNA"/>
</dbReference>
<proteinExistence type="predicted"/>
<comment type="caution">
    <text evidence="1">The sequence shown here is derived from an EMBL/GenBank/DDBJ whole genome shotgun (WGS) entry which is preliminary data.</text>
</comment>
<keyword evidence="3" id="KW-1185">Reference proteome</keyword>
<dbReference type="EMBL" id="CAJOBC010097092">
    <property type="protein sequence ID" value="CAF4444966.1"/>
    <property type="molecule type" value="Genomic_DNA"/>
</dbReference>
<dbReference type="AlphaFoldDB" id="A0A815Z4H7"/>
<dbReference type="Proteomes" id="UP000681722">
    <property type="component" value="Unassembled WGS sequence"/>
</dbReference>
<protein>
    <submittedName>
        <fullName evidence="1">Uncharacterized protein</fullName>
    </submittedName>
</protein>
<name>A0A815Z4H7_9BILA</name>
<evidence type="ECO:0000313" key="3">
    <source>
        <dbReference type="Proteomes" id="UP000663829"/>
    </source>
</evidence>